<evidence type="ECO:0000313" key="4">
    <source>
        <dbReference type="EMBL" id="MDQ0290449.1"/>
    </source>
</evidence>
<keyword evidence="1" id="KW-0175">Coiled coil</keyword>
<dbReference type="RefSeq" id="WP_307261983.1">
    <property type="nucleotide sequence ID" value="NZ_JAUSVL010000001.1"/>
</dbReference>
<dbReference type="Proteomes" id="UP001238163">
    <property type="component" value="Unassembled WGS sequence"/>
</dbReference>
<protein>
    <recommendedName>
        <fullName evidence="6">Lipase chaperone</fullName>
    </recommendedName>
</protein>
<keyword evidence="5" id="KW-1185">Reference proteome</keyword>
<evidence type="ECO:0000256" key="2">
    <source>
        <dbReference type="SAM" id="MobiDB-lite"/>
    </source>
</evidence>
<evidence type="ECO:0000256" key="1">
    <source>
        <dbReference type="SAM" id="Coils"/>
    </source>
</evidence>
<feature type="region of interest" description="Disordered" evidence="2">
    <location>
        <begin position="251"/>
        <end position="270"/>
    </location>
</feature>
<reference evidence="4" key="1">
    <citation type="submission" date="2023-07" db="EMBL/GenBank/DDBJ databases">
        <title>Genomic Encyclopedia of Type Strains, Phase IV (KMG-IV): sequencing the most valuable type-strain genomes for metagenomic binning, comparative biology and taxonomic classification.</title>
        <authorList>
            <person name="Goeker M."/>
        </authorList>
    </citation>
    <scope>NUCLEOTIDE SEQUENCE</scope>
    <source>
        <strain evidence="4">DSM 24202</strain>
    </source>
</reference>
<name>A0AAE3VHW3_9BACT</name>
<accession>A0AAE3VHW3</accession>
<keyword evidence="3" id="KW-0732">Signal</keyword>
<comment type="caution">
    <text evidence="4">The sequence shown here is derived from an EMBL/GenBank/DDBJ whole genome shotgun (WGS) entry which is preliminary data.</text>
</comment>
<feature type="chain" id="PRO_5042058100" description="Lipase chaperone" evidence="3">
    <location>
        <begin position="25"/>
        <end position="270"/>
    </location>
</feature>
<feature type="coiled-coil region" evidence="1">
    <location>
        <begin position="182"/>
        <end position="231"/>
    </location>
</feature>
<sequence length="270" mass="29922">MIRLCRGWALVAAAALLALVDAQADAQAGPAAVDAQAPAVAGNATAAPIMTPAPVAVAPVGDTAVAKAAQLVQQDAVAAVQRKRPELVVAELLSFYRENAPDLLAEWERRCAQQPDSAESYLALLAEHYASIVKMKDEDPDEYERLLWQQRQESKVRSVSRAIQNLSRPGEDGSLGAEAARLMRLQEEKMRLRQLLEEGFDNAQQRQMVEINRLENEVRDLRRLVSERAANRQLILEQRFMVLTGEEWPQLPAEEREAGRMSAPADRPLQ</sequence>
<evidence type="ECO:0000313" key="5">
    <source>
        <dbReference type="Proteomes" id="UP001238163"/>
    </source>
</evidence>
<gene>
    <name evidence="4" type="ORF">J3R75_002556</name>
</gene>
<dbReference type="AlphaFoldDB" id="A0AAE3VHW3"/>
<evidence type="ECO:0008006" key="6">
    <source>
        <dbReference type="Google" id="ProtNLM"/>
    </source>
</evidence>
<dbReference type="EMBL" id="JAUSVL010000001">
    <property type="protein sequence ID" value="MDQ0290449.1"/>
    <property type="molecule type" value="Genomic_DNA"/>
</dbReference>
<organism evidence="4 5">
    <name type="scientific">Oligosphaera ethanolica</name>
    <dbReference type="NCBI Taxonomy" id="760260"/>
    <lineage>
        <taxon>Bacteria</taxon>
        <taxon>Pseudomonadati</taxon>
        <taxon>Lentisphaerota</taxon>
        <taxon>Oligosphaeria</taxon>
        <taxon>Oligosphaerales</taxon>
        <taxon>Oligosphaeraceae</taxon>
        <taxon>Oligosphaera</taxon>
    </lineage>
</organism>
<proteinExistence type="predicted"/>
<feature type="signal peptide" evidence="3">
    <location>
        <begin position="1"/>
        <end position="24"/>
    </location>
</feature>
<evidence type="ECO:0000256" key="3">
    <source>
        <dbReference type="SAM" id="SignalP"/>
    </source>
</evidence>